<proteinExistence type="predicted"/>
<organism evidence="2 3">
    <name type="scientific">Sphingobacterium nematocida</name>
    <dbReference type="NCBI Taxonomy" id="1513896"/>
    <lineage>
        <taxon>Bacteria</taxon>
        <taxon>Pseudomonadati</taxon>
        <taxon>Bacteroidota</taxon>
        <taxon>Sphingobacteriia</taxon>
        <taxon>Sphingobacteriales</taxon>
        <taxon>Sphingobacteriaceae</taxon>
        <taxon>Sphingobacterium</taxon>
    </lineage>
</organism>
<name>A0A1T5AWA8_9SPHI</name>
<dbReference type="EMBL" id="FUZF01000001">
    <property type="protein sequence ID" value="SKB38883.1"/>
    <property type="molecule type" value="Genomic_DNA"/>
</dbReference>
<feature type="domain" description="DUF4440" evidence="1">
    <location>
        <begin position="79"/>
        <end position="185"/>
    </location>
</feature>
<dbReference type="Proteomes" id="UP000190150">
    <property type="component" value="Unassembled WGS sequence"/>
</dbReference>
<sequence>MPFNDLILLTILSKAMPPFSIWEIFIPRPASPQKTHIIKKLQAFRIKPTAGTHKNFEKLFITTMVIYNKKIMRNEIIILEKKYWDAMANHDFETVKELTFFPCIVAGKKGVRSIDEDTFATMFEQSKNDTIKAVDISNEQVSIVSEDYVVLGYNIRMEYTTKGQTMKLDCVCTSAWVRIDGRWQCPLHTETEIER</sequence>
<dbReference type="AlphaFoldDB" id="A0A1T5AWA8"/>
<dbReference type="SUPFAM" id="SSF54427">
    <property type="entry name" value="NTF2-like"/>
    <property type="match status" value="1"/>
</dbReference>
<keyword evidence="3" id="KW-1185">Reference proteome</keyword>
<gene>
    <name evidence="2" type="ORF">SAMN05660841_00208</name>
</gene>
<dbReference type="InterPro" id="IPR032710">
    <property type="entry name" value="NTF2-like_dom_sf"/>
</dbReference>
<dbReference type="Pfam" id="PF14534">
    <property type="entry name" value="DUF4440"/>
    <property type="match status" value="1"/>
</dbReference>
<dbReference type="STRING" id="1513896.SAMN05660841_00208"/>
<reference evidence="3" key="1">
    <citation type="submission" date="2017-02" db="EMBL/GenBank/DDBJ databases">
        <authorList>
            <person name="Varghese N."/>
            <person name="Submissions S."/>
        </authorList>
    </citation>
    <scope>NUCLEOTIDE SEQUENCE [LARGE SCALE GENOMIC DNA]</scope>
    <source>
        <strain evidence="3">DSM 24091</strain>
    </source>
</reference>
<dbReference type="Gene3D" id="3.10.450.50">
    <property type="match status" value="1"/>
</dbReference>
<evidence type="ECO:0000313" key="3">
    <source>
        <dbReference type="Proteomes" id="UP000190150"/>
    </source>
</evidence>
<accession>A0A1T5AWA8</accession>
<evidence type="ECO:0000259" key="1">
    <source>
        <dbReference type="Pfam" id="PF14534"/>
    </source>
</evidence>
<dbReference type="InterPro" id="IPR027843">
    <property type="entry name" value="DUF4440"/>
</dbReference>
<protein>
    <recommendedName>
        <fullName evidence="1">DUF4440 domain-containing protein</fullName>
    </recommendedName>
</protein>
<evidence type="ECO:0000313" key="2">
    <source>
        <dbReference type="EMBL" id="SKB38883.1"/>
    </source>
</evidence>